<evidence type="ECO:0000256" key="6">
    <source>
        <dbReference type="ARBA" id="ARBA00023136"/>
    </source>
</evidence>
<feature type="domain" description="Major facilitator superfamily (MFS) profile" evidence="9">
    <location>
        <begin position="84"/>
        <end position="537"/>
    </location>
</feature>
<dbReference type="InterPro" id="IPR011701">
    <property type="entry name" value="MFS"/>
</dbReference>
<keyword evidence="3 8" id="KW-0812">Transmembrane</keyword>
<feature type="transmembrane region" description="Helical" evidence="8">
    <location>
        <begin position="214"/>
        <end position="237"/>
    </location>
</feature>
<evidence type="ECO:0000256" key="3">
    <source>
        <dbReference type="ARBA" id="ARBA00022692"/>
    </source>
</evidence>
<keyword evidence="11" id="KW-1185">Reference proteome</keyword>
<dbReference type="Pfam" id="PF07690">
    <property type="entry name" value="MFS_1"/>
    <property type="match status" value="1"/>
</dbReference>
<dbReference type="GeneID" id="590947"/>
<evidence type="ECO:0000256" key="1">
    <source>
        <dbReference type="ARBA" id="ARBA00004141"/>
    </source>
</evidence>
<dbReference type="AlphaFoldDB" id="A0A7M7RET9"/>
<evidence type="ECO:0000313" key="10">
    <source>
        <dbReference type="EnsemblMetazoa" id="XP_795625"/>
    </source>
</evidence>
<feature type="transmembrane region" description="Helical" evidence="8">
    <location>
        <begin position="478"/>
        <end position="501"/>
    </location>
</feature>
<dbReference type="FunFam" id="1.20.1250.20:FF:000423">
    <property type="entry name" value="Putative inorganic phosphate cotransporter-like Protein"/>
    <property type="match status" value="1"/>
</dbReference>
<keyword evidence="5 8" id="KW-1133">Transmembrane helix</keyword>
<keyword evidence="6 8" id="KW-0472">Membrane</keyword>
<feature type="transmembrane region" description="Helical" evidence="8">
    <location>
        <begin position="420"/>
        <end position="439"/>
    </location>
</feature>
<feature type="transmembrane region" description="Helical" evidence="8">
    <location>
        <begin position="186"/>
        <end position="208"/>
    </location>
</feature>
<feature type="transmembrane region" description="Helical" evidence="8">
    <location>
        <begin position="513"/>
        <end position="533"/>
    </location>
</feature>
<dbReference type="RefSeq" id="XP_795625.4">
    <property type="nucleotide sequence ID" value="XM_790532.5"/>
</dbReference>
<dbReference type="PROSITE" id="PS50850">
    <property type="entry name" value="MFS"/>
    <property type="match status" value="1"/>
</dbReference>
<evidence type="ECO:0000256" key="7">
    <source>
        <dbReference type="SAM" id="MobiDB-lite"/>
    </source>
</evidence>
<evidence type="ECO:0000256" key="2">
    <source>
        <dbReference type="ARBA" id="ARBA00022448"/>
    </source>
</evidence>
<organism evidence="10 11">
    <name type="scientific">Strongylocentrotus purpuratus</name>
    <name type="common">Purple sea urchin</name>
    <dbReference type="NCBI Taxonomy" id="7668"/>
    <lineage>
        <taxon>Eukaryota</taxon>
        <taxon>Metazoa</taxon>
        <taxon>Echinodermata</taxon>
        <taxon>Eleutherozoa</taxon>
        <taxon>Echinozoa</taxon>
        <taxon>Echinoidea</taxon>
        <taxon>Euechinoidea</taxon>
        <taxon>Echinacea</taxon>
        <taxon>Camarodonta</taxon>
        <taxon>Echinidea</taxon>
        <taxon>Strongylocentrotidae</taxon>
        <taxon>Strongylocentrotus</taxon>
    </lineage>
</organism>
<dbReference type="InterPro" id="IPR050382">
    <property type="entry name" value="MFS_Na/Anion_cotransporter"/>
</dbReference>
<keyword evidence="4" id="KW-0769">Symport</keyword>
<feature type="region of interest" description="Disordered" evidence="7">
    <location>
        <begin position="9"/>
        <end position="40"/>
    </location>
</feature>
<feature type="transmembrane region" description="Helical" evidence="8">
    <location>
        <begin position="339"/>
        <end position="362"/>
    </location>
</feature>
<proteinExistence type="predicted"/>
<feature type="transmembrane region" description="Helical" evidence="8">
    <location>
        <begin position="283"/>
        <end position="303"/>
    </location>
</feature>
<dbReference type="GO" id="GO:0016324">
    <property type="term" value="C:apical plasma membrane"/>
    <property type="evidence" value="ECO:0000318"/>
    <property type="project" value="GO_Central"/>
</dbReference>
<reference evidence="10" key="2">
    <citation type="submission" date="2021-01" db="UniProtKB">
        <authorList>
            <consortium name="EnsemblMetazoa"/>
        </authorList>
    </citation>
    <scope>IDENTIFICATION</scope>
</reference>
<dbReference type="GO" id="GO:0022857">
    <property type="term" value="F:transmembrane transporter activity"/>
    <property type="evidence" value="ECO:0000318"/>
    <property type="project" value="GO_Central"/>
</dbReference>
<dbReference type="EnsemblMetazoa" id="XM_790532">
    <property type="protein sequence ID" value="XP_795625"/>
    <property type="gene ID" value="LOC590947"/>
</dbReference>
<dbReference type="InParanoid" id="A0A7M7RET9"/>
<accession>A0A7M7RET9</accession>
<dbReference type="SUPFAM" id="SSF103473">
    <property type="entry name" value="MFS general substrate transporter"/>
    <property type="match status" value="1"/>
</dbReference>
<dbReference type="PANTHER" id="PTHR11662">
    <property type="entry name" value="SOLUTE CARRIER FAMILY 17"/>
    <property type="match status" value="1"/>
</dbReference>
<feature type="transmembrane region" description="Helical" evidence="8">
    <location>
        <begin position="82"/>
        <end position="102"/>
    </location>
</feature>
<keyword evidence="2" id="KW-0813">Transport</keyword>
<dbReference type="Gene3D" id="1.20.1250.20">
    <property type="entry name" value="MFS general substrate transporter like domains"/>
    <property type="match status" value="2"/>
</dbReference>
<dbReference type="InterPro" id="IPR020846">
    <property type="entry name" value="MFS_dom"/>
</dbReference>
<dbReference type="OMA" id="FWIWGTA"/>
<protein>
    <recommendedName>
        <fullName evidence="9">Major facilitator superfamily (MFS) profile domain-containing protein</fullName>
    </recommendedName>
</protein>
<feature type="transmembrane region" description="Helical" evidence="8">
    <location>
        <begin position="382"/>
        <end position="399"/>
    </location>
</feature>
<dbReference type="GO" id="GO:0015293">
    <property type="term" value="F:symporter activity"/>
    <property type="evidence" value="ECO:0007669"/>
    <property type="project" value="UniProtKB-KW"/>
</dbReference>
<feature type="transmembrane region" description="Helical" evidence="8">
    <location>
        <begin position="249"/>
        <end position="271"/>
    </location>
</feature>
<dbReference type="InterPro" id="IPR036259">
    <property type="entry name" value="MFS_trans_sf"/>
</dbReference>
<comment type="subcellular location">
    <subcellularLocation>
        <location evidence="1">Membrane</location>
        <topology evidence="1">Multi-pass membrane protein</topology>
    </subcellularLocation>
</comment>
<evidence type="ECO:0000256" key="5">
    <source>
        <dbReference type="ARBA" id="ARBA00022989"/>
    </source>
</evidence>
<dbReference type="PANTHER" id="PTHR11662:SF399">
    <property type="entry name" value="FI19708P1-RELATED"/>
    <property type="match status" value="1"/>
</dbReference>
<evidence type="ECO:0000259" key="9">
    <source>
        <dbReference type="PROSITE" id="PS50850"/>
    </source>
</evidence>
<dbReference type="FunFam" id="1.20.1250.20:FF:000003">
    <property type="entry name" value="Solute carrier family 17 member 3"/>
    <property type="match status" value="1"/>
</dbReference>
<evidence type="ECO:0000313" key="11">
    <source>
        <dbReference type="Proteomes" id="UP000007110"/>
    </source>
</evidence>
<evidence type="ECO:0000256" key="4">
    <source>
        <dbReference type="ARBA" id="ARBA00022847"/>
    </source>
</evidence>
<reference evidence="11" key="1">
    <citation type="submission" date="2015-02" db="EMBL/GenBank/DDBJ databases">
        <title>Genome sequencing for Strongylocentrotus purpuratus.</title>
        <authorList>
            <person name="Murali S."/>
            <person name="Liu Y."/>
            <person name="Vee V."/>
            <person name="English A."/>
            <person name="Wang M."/>
            <person name="Skinner E."/>
            <person name="Han Y."/>
            <person name="Muzny D.M."/>
            <person name="Worley K.C."/>
            <person name="Gibbs R.A."/>
        </authorList>
    </citation>
    <scope>NUCLEOTIDE SEQUENCE</scope>
</reference>
<feature type="transmembrane region" description="Helical" evidence="8">
    <location>
        <begin position="445"/>
        <end position="466"/>
    </location>
</feature>
<dbReference type="OrthoDB" id="2985014at2759"/>
<feature type="compositionally biased region" description="Basic and acidic residues" evidence="7">
    <location>
        <begin position="11"/>
        <end position="40"/>
    </location>
</feature>
<dbReference type="Proteomes" id="UP000007110">
    <property type="component" value="Unassembled WGS sequence"/>
</dbReference>
<sequence>MGCGLSFIADDDVKSSHHETNQDDDSELRHRPPSPRDAHDINLNRIKTISKSVAIDEKLGVVPHENVDEPVMPPNSSCSTRYLVAYLACLGFLTAFMGRAALSVSMTAMVNSTIDHELYEMNHRNQSFDFQVCKANGPTNASAKGQDGPFQWSSWTQELILASFYNGFPWLQLPAGYLADANGRAAVWLLGFGYGVSAVCTLLTPLAAHLGVPFLMATQVVSGITQGWTFPVFIALMSRWAPPSERSSLVAIGTSGIPLGQVIGQPVAGLWASSEFAGGWPSAFYFSGALGVLWFIVWMCLVYPSPSSHPRISSKEREYIEKSLLHETKKAAVYPWKSMLTSVPVLAVCIADFSLLWILYLFTTNLPIYLKTVLQFDIRQTGFLAAVPFVFYWLVWTVGGRFTDFLIARTKFKITTIRKLLTFLAFMPSSVLLVAMGYVGCNTSVAMVTLTLGLSITGLAMSGASMCQLDFAPRYSGIISAVVNMFAATSGFLAPLLIGRFTENQADPRGWKIVFWTSAGIMMFGLVFFLIFGTAEIQPWARKTEDVNKNGTDDKSRRAESDVSLFLPQCKSTSV</sequence>
<name>A0A7M7RET9_STRPU</name>
<evidence type="ECO:0000256" key="8">
    <source>
        <dbReference type="SAM" id="Phobius"/>
    </source>
</evidence>